<dbReference type="Proteomes" id="UP000076715">
    <property type="component" value="Unassembled WGS sequence"/>
</dbReference>
<dbReference type="AlphaFoldDB" id="A0A162X2F6"/>
<dbReference type="Pfam" id="PF16153">
    <property type="entry name" value="DUF4861"/>
    <property type="match status" value="1"/>
</dbReference>
<dbReference type="RefSeq" id="WP_066319339.1">
    <property type="nucleotide sequence ID" value="NZ_LQRT01000058.1"/>
</dbReference>
<gene>
    <name evidence="1" type="ORF">AWE51_17635</name>
</gene>
<evidence type="ECO:0000313" key="2">
    <source>
        <dbReference type="Proteomes" id="UP000076715"/>
    </source>
</evidence>
<name>A0A162X2F6_9FLAO</name>
<dbReference type="OrthoDB" id="846806at2"/>
<dbReference type="STRING" id="1642818.AWE51_17635"/>
<dbReference type="InterPro" id="IPR032342">
    <property type="entry name" value="DUF4861"/>
</dbReference>
<organism evidence="1 2">
    <name type="scientific">Aquimarina aggregata</name>
    <dbReference type="NCBI Taxonomy" id="1642818"/>
    <lineage>
        <taxon>Bacteria</taxon>
        <taxon>Pseudomonadati</taxon>
        <taxon>Bacteroidota</taxon>
        <taxon>Flavobacteriia</taxon>
        <taxon>Flavobacteriales</taxon>
        <taxon>Flavobacteriaceae</taxon>
        <taxon>Aquimarina</taxon>
    </lineage>
</organism>
<reference evidence="1 2" key="1">
    <citation type="submission" date="2016-01" db="EMBL/GenBank/DDBJ databases">
        <title>The draft genome sequence of Aquimarina sp. RZW4-3-2.</title>
        <authorList>
            <person name="Wang Y."/>
        </authorList>
    </citation>
    <scope>NUCLEOTIDE SEQUENCE [LARGE SCALE GENOMIC DNA]</scope>
    <source>
        <strain evidence="1 2">RZW4-3-2</strain>
    </source>
</reference>
<dbReference type="EMBL" id="LQRT01000058">
    <property type="protein sequence ID" value="KZS38378.1"/>
    <property type="molecule type" value="Genomic_DNA"/>
</dbReference>
<keyword evidence="2" id="KW-1185">Reference proteome</keyword>
<accession>A0A162X2F6</accession>
<protein>
    <recommendedName>
        <fullName evidence="3">DUF4861 domain-containing protein</fullName>
    </recommendedName>
</protein>
<comment type="caution">
    <text evidence="1">The sequence shown here is derived from an EMBL/GenBank/DDBJ whole genome shotgun (WGS) entry which is preliminary data.</text>
</comment>
<proteinExistence type="predicted"/>
<sequence>MKVYNLIFLILLFLVLGCEPISKNVITITNTLNLERIDELVRIPIQKINTHILDVGKKSILTIYDENNTSIPFQLEDENGDGQWDQLIFTTDFVPNEVKKIRYTVLENSKASIFPNATDIHFGVGDSNSTISEVNEYKRINDPRTASQKKFFQMEGPTWENDKVGFRMYFDPRNGIDIFGKTTPDLVLSHIGINGDYHSKEDWGMDILKVGNSLGAGSIAIKTKDSLYRITGKNGATFKILEQGPIKSSFEMKYINDTIQGVPIQAKHKISIYKGQWYYKSDISLSGITPDMNLVAGIVNLKPNTLHSTTVNNYFSLNSYGKQSENGDHLGMALLLNKKLYNTHKTITTQETGITNTHYVSFNSENDIPISFYFLAAWEASNSKFGTAKGFTKEVAQTLEKFSHPIIIE</sequence>
<evidence type="ECO:0008006" key="3">
    <source>
        <dbReference type="Google" id="ProtNLM"/>
    </source>
</evidence>
<evidence type="ECO:0000313" key="1">
    <source>
        <dbReference type="EMBL" id="KZS38378.1"/>
    </source>
</evidence>
<dbReference type="PROSITE" id="PS51257">
    <property type="entry name" value="PROKAR_LIPOPROTEIN"/>
    <property type="match status" value="1"/>
</dbReference>